<accession>A0A1E5V4A3</accession>
<reference evidence="1 2" key="1">
    <citation type="submission" date="2016-09" db="EMBL/GenBank/DDBJ databases">
        <title>The draft genome of Dichanthelium oligosanthes: A C3 panicoid grass species.</title>
        <authorList>
            <person name="Studer A.J."/>
            <person name="Schnable J.C."/>
            <person name="Brutnell T.P."/>
        </authorList>
    </citation>
    <scope>NUCLEOTIDE SEQUENCE [LARGE SCALE GENOMIC DNA]</scope>
    <source>
        <strain evidence="2">cv. Kellogg 1175</strain>
        <tissue evidence="1">Leaf</tissue>
    </source>
</reference>
<name>A0A1E5V4A3_9POAL</name>
<evidence type="ECO:0000313" key="1">
    <source>
        <dbReference type="EMBL" id="OEL19897.1"/>
    </source>
</evidence>
<organism evidence="1 2">
    <name type="scientific">Dichanthelium oligosanthes</name>
    <dbReference type="NCBI Taxonomy" id="888268"/>
    <lineage>
        <taxon>Eukaryota</taxon>
        <taxon>Viridiplantae</taxon>
        <taxon>Streptophyta</taxon>
        <taxon>Embryophyta</taxon>
        <taxon>Tracheophyta</taxon>
        <taxon>Spermatophyta</taxon>
        <taxon>Magnoliopsida</taxon>
        <taxon>Liliopsida</taxon>
        <taxon>Poales</taxon>
        <taxon>Poaceae</taxon>
        <taxon>PACMAD clade</taxon>
        <taxon>Panicoideae</taxon>
        <taxon>Panicodae</taxon>
        <taxon>Paniceae</taxon>
        <taxon>Dichantheliinae</taxon>
        <taxon>Dichanthelium</taxon>
    </lineage>
</organism>
<feature type="non-terminal residue" evidence="1">
    <location>
        <position position="1"/>
    </location>
</feature>
<gene>
    <name evidence="1" type="ORF">BAE44_0019084</name>
</gene>
<protein>
    <submittedName>
        <fullName evidence="1">Uncharacterized protein</fullName>
    </submittedName>
</protein>
<dbReference type="AlphaFoldDB" id="A0A1E5V4A3"/>
<proteinExistence type="predicted"/>
<keyword evidence="2" id="KW-1185">Reference proteome</keyword>
<evidence type="ECO:0000313" key="2">
    <source>
        <dbReference type="Proteomes" id="UP000095767"/>
    </source>
</evidence>
<dbReference type="Proteomes" id="UP000095767">
    <property type="component" value="Unassembled WGS sequence"/>
</dbReference>
<sequence length="62" mass="6527">LVLAACPDPWRSCMPGCPCNGGNCSCTLLPQLSICVLTLCYCSSAGWPSSHYRLLHGKAAKA</sequence>
<dbReference type="EMBL" id="LWDX02052253">
    <property type="protein sequence ID" value="OEL19897.1"/>
    <property type="molecule type" value="Genomic_DNA"/>
</dbReference>
<comment type="caution">
    <text evidence="1">The sequence shown here is derived from an EMBL/GenBank/DDBJ whole genome shotgun (WGS) entry which is preliminary data.</text>
</comment>